<name>A0A375YYL5_MYCSH</name>
<dbReference type="STRING" id="29313.BHQ16_11535"/>
<accession>A0A375YYL5</accession>
<organism evidence="2 3">
    <name type="scientific">Mycobacterium shimoidei</name>
    <dbReference type="NCBI Taxonomy" id="29313"/>
    <lineage>
        <taxon>Bacteria</taxon>
        <taxon>Bacillati</taxon>
        <taxon>Actinomycetota</taxon>
        <taxon>Actinomycetes</taxon>
        <taxon>Mycobacteriales</taxon>
        <taxon>Mycobacteriaceae</taxon>
        <taxon>Mycobacterium</taxon>
    </lineage>
</organism>
<dbReference type="InterPro" id="IPR003870">
    <property type="entry name" value="DUF222"/>
</dbReference>
<gene>
    <name evidence="2" type="ORF">MSP7336_02241</name>
</gene>
<proteinExistence type="predicted"/>
<feature type="domain" description="DUF222" evidence="1">
    <location>
        <begin position="55"/>
        <end position="122"/>
    </location>
</feature>
<dbReference type="EMBL" id="UEGW01000001">
    <property type="protein sequence ID" value="SRX93994.1"/>
    <property type="molecule type" value="Genomic_DNA"/>
</dbReference>
<evidence type="ECO:0000313" key="2">
    <source>
        <dbReference type="EMBL" id="SRX93994.1"/>
    </source>
</evidence>
<sequence length="233" mass="25182">MEFRLNAQRQSRGFGARSGSAGVIVVPGCDDAVLSSIASPAAGVRPAERLEVLSEELAELAGQRNAIDGRIVQIAAELYRDGLWGITGARSLAAVVTWKLGWSSANAHTMVTVKRRVEQSAPQFRGVPIEQHMPGVVITVGAQRLPEPDNRRGELCCTIRVFRVGSGLCYRWRGWAVGAPGRSGPAAIRKLPGGQRFTATAITDWLTLYSTGDPDIRVQLVAENIARRTGRRL</sequence>
<protein>
    <recommendedName>
        <fullName evidence="1">DUF222 domain-containing protein</fullName>
    </recommendedName>
</protein>
<dbReference type="AlphaFoldDB" id="A0A375YYL5"/>
<reference evidence="2 3" key="1">
    <citation type="submission" date="2018-05" db="EMBL/GenBank/DDBJ databases">
        <authorList>
            <consortium name="IHU Genomes"/>
        </authorList>
    </citation>
    <scope>NUCLEOTIDE SEQUENCE [LARGE SCALE GENOMIC DNA]</scope>
    <source>
        <strain evidence="2 3">P7336</strain>
    </source>
</reference>
<evidence type="ECO:0000259" key="1">
    <source>
        <dbReference type="Pfam" id="PF02720"/>
    </source>
</evidence>
<dbReference type="Pfam" id="PF02720">
    <property type="entry name" value="DUF222"/>
    <property type="match status" value="1"/>
</dbReference>
<keyword evidence="3" id="KW-1185">Reference proteome</keyword>
<evidence type="ECO:0000313" key="3">
    <source>
        <dbReference type="Proteomes" id="UP000252015"/>
    </source>
</evidence>
<dbReference type="Proteomes" id="UP000252015">
    <property type="component" value="Unassembled WGS sequence"/>
</dbReference>